<evidence type="ECO:0000256" key="1">
    <source>
        <dbReference type="SAM" id="SignalP"/>
    </source>
</evidence>
<organism evidence="2 3">
    <name type="scientific">Fragilariopsis cylindrus CCMP1102</name>
    <dbReference type="NCBI Taxonomy" id="635003"/>
    <lineage>
        <taxon>Eukaryota</taxon>
        <taxon>Sar</taxon>
        <taxon>Stramenopiles</taxon>
        <taxon>Ochrophyta</taxon>
        <taxon>Bacillariophyta</taxon>
        <taxon>Bacillariophyceae</taxon>
        <taxon>Bacillariophycidae</taxon>
        <taxon>Bacillariales</taxon>
        <taxon>Bacillariaceae</taxon>
        <taxon>Fragilariopsis</taxon>
    </lineage>
</organism>
<dbReference type="Proteomes" id="UP000095751">
    <property type="component" value="Unassembled WGS sequence"/>
</dbReference>
<dbReference type="EMBL" id="KV784357">
    <property type="protein sequence ID" value="OEU17654.1"/>
    <property type="molecule type" value="Genomic_DNA"/>
</dbReference>
<evidence type="ECO:0000313" key="3">
    <source>
        <dbReference type="Proteomes" id="UP000095751"/>
    </source>
</evidence>
<keyword evidence="3" id="KW-1185">Reference proteome</keyword>
<reference evidence="2 3" key="1">
    <citation type="submission" date="2016-09" db="EMBL/GenBank/DDBJ databases">
        <title>Extensive genetic diversity and differential bi-allelic expression allows diatom success in the polar Southern Ocean.</title>
        <authorList>
            <consortium name="DOE Joint Genome Institute"/>
            <person name="Mock T."/>
            <person name="Otillar R.P."/>
            <person name="Strauss J."/>
            <person name="Dupont C."/>
            <person name="Frickenhaus S."/>
            <person name="Maumus F."/>
            <person name="Mcmullan M."/>
            <person name="Sanges R."/>
            <person name="Schmutz J."/>
            <person name="Toseland A."/>
            <person name="Valas R."/>
            <person name="Veluchamy A."/>
            <person name="Ward B.J."/>
            <person name="Allen A."/>
            <person name="Barry K."/>
            <person name="Falciatore A."/>
            <person name="Ferrante M."/>
            <person name="Fortunato A.E."/>
            <person name="Gloeckner G."/>
            <person name="Gruber A."/>
            <person name="Hipkin R."/>
            <person name="Janech M."/>
            <person name="Kroth P."/>
            <person name="Leese F."/>
            <person name="Lindquist E."/>
            <person name="Lyon B.R."/>
            <person name="Martin J."/>
            <person name="Mayer C."/>
            <person name="Parker M."/>
            <person name="Quesneville H."/>
            <person name="Raymond J."/>
            <person name="Uhlig C."/>
            <person name="Valentin K.U."/>
            <person name="Worden A.Z."/>
            <person name="Armbrust E.V."/>
            <person name="Bowler C."/>
            <person name="Green B."/>
            <person name="Moulton V."/>
            <person name="Van Oosterhout C."/>
            <person name="Grigoriev I."/>
        </authorList>
    </citation>
    <scope>NUCLEOTIDE SEQUENCE [LARGE SCALE GENOMIC DNA]</scope>
    <source>
        <strain evidence="2 3">CCMP1102</strain>
    </source>
</reference>
<accession>A0A1E7FHR1</accession>
<dbReference type="AlphaFoldDB" id="A0A1E7FHR1"/>
<sequence length="581" mass="64882">MKSFVFLPALMTLCFSFAITSSRGNPSTVSLEQYTPDKSNWTTFYSKAVDDNERNTDHSPDGVGWIDREAWKAWDGTTIYDPTKYTKKGLAAEICPGNTVRGIYELFQETKPFLDNVNPSKAEVDNWHAIAINHVRAMVNLTEPEYQIHPDKCLHIRAMWSSERYHTRLWDEKYPDNTCVGSSNPHCGAGFLPSVEDQQPYLPVGIDSCGKKSGSEGLFSAAKSAIPWSIRWMRPLCSTLSSEGFWGGHTGPWFRRSQFGFDWQDSSQDDFNSNALLRAKWSGPIGQSKYENPDITSGKFLIFAEAVTPEPRFGSAECTNKTKWFDRGTIANATECYNAIMADDDCGKRFMTMNPGREPQPGCACYPVNMTECDINPGIENRLTWDFEAVSSSFDGLTVNATGGLLWDGKRCNDIIWKIKSGDVAHCLQQIIENNYTDCGREFITRNANGGCGCYAPGTTCEKSDTIRESGRKTYKLDVDPAYVIPSTSQSTASPVAPTLAPTELSDVVTDDESCDLVDDKSCKKWVGNKKGKKMKKKCKKNLKKKNKKKKVFVWCPVTCGEKAGLGKCAFMKKKNKNKKN</sequence>
<protein>
    <submittedName>
        <fullName evidence="2">Uncharacterized protein</fullName>
    </submittedName>
</protein>
<feature type="signal peptide" evidence="1">
    <location>
        <begin position="1"/>
        <end position="24"/>
    </location>
</feature>
<proteinExistence type="predicted"/>
<feature type="chain" id="PRO_5009193156" evidence="1">
    <location>
        <begin position="25"/>
        <end position="581"/>
    </location>
</feature>
<dbReference type="InParanoid" id="A0A1E7FHR1"/>
<gene>
    <name evidence="2" type="ORF">FRACYDRAFT_238079</name>
</gene>
<keyword evidence="1" id="KW-0732">Signal</keyword>
<name>A0A1E7FHR1_9STRA</name>
<dbReference type="KEGG" id="fcy:FRACYDRAFT_238079"/>
<evidence type="ECO:0000313" key="2">
    <source>
        <dbReference type="EMBL" id="OEU17654.1"/>
    </source>
</evidence>